<dbReference type="PANTHER" id="PTHR30344:SF1">
    <property type="entry name" value="6-PHOSPHOGLUCONOLACTONASE"/>
    <property type="match status" value="1"/>
</dbReference>
<keyword evidence="5" id="KW-1185">Reference proteome</keyword>
<dbReference type="InterPro" id="IPR011048">
    <property type="entry name" value="Haem_d1_sf"/>
</dbReference>
<dbReference type="PANTHER" id="PTHR30344">
    <property type="entry name" value="6-PHOSPHOGLUCONOLACTONASE-RELATED"/>
    <property type="match status" value="1"/>
</dbReference>
<proteinExistence type="inferred from homology"/>
<evidence type="ECO:0000256" key="1">
    <source>
        <dbReference type="ARBA" id="ARBA00005564"/>
    </source>
</evidence>
<name>A0ABY4B2N2_9BACT</name>
<dbReference type="Proteomes" id="UP000831390">
    <property type="component" value="Chromosome"/>
</dbReference>
<dbReference type="SUPFAM" id="SSF51004">
    <property type="entry name" value="C-terminal (heme d1) domain of cytochrome cd1-nitrite reductase"/>
    <property type="match status" value="1"/>
</dbReference>
<keyword evidence="3" id="KW-0732">Signal</keyword>
<dbReference type="InterPro" id="IPR015943">
    <property type="entry name" value="WD40/YVTN_repeat-like_dom_sf"/>
</dbReference>
<keyword evidence="2" id="KW-0119">Carbohydrate metabolism</keyword>
<feature type="signal peptide" evidence="3">
    <location>
        <begin position="1"/>
        <end position="27"/>
    </location>
</feature>
<comment type="similarity">
    <text evidence="1">Belongs to the cycloisomerase 2 family.</text>
</comment>
<evidence type="ECO:0000313" key="5">
    <source>
        <dbReference type="Proteomes" id="UP000831390"/>
    </source>
</evidence>
<protein>
    <submittedName>
        <fullName evidence="4">Lactonase family protein</fullName>
    </submittedName>
</protein>
<evidence type="ECO:0000256" key="2">
    <source>
        <dbReference type="ARBA" id="ARBA00022526"/>
    </source>
</evidence>
<dbReference type="Gene3D" id="2.130.10.10">
    <property type="entry name" value="YVTN repeat-like/Quinoprotein amine dehydrogenase"/>
    <property type="match status" value="1"/>
</dbReference>
<reference evidence="4 5" key="1">
    <citation type="submission" date="2022-03" db="EMBL/GenBank/DDBJ databases">
        <title>Hymenobactersp. isolated from the air.</title>
        <authorList>
            <person name="Won M."/>
            <person name="Kwon S.-W."/>
        </authorList>
    </citation>
    <scope>NUCLEOTIDE SEQUENCE [LARGE SCALE GENOMIC DNA]</scope>
    <source>
        <strain evidence="4 5">KACC 22596</strain>
    </source>
</reference>
<evidence type="ECO:0000256" key="3">
    <source>
        <dbReference type="SAM" id="SignalP"/>
    </source>
</evidence>
<evidence type="ECO:0000313" key="4">
    <source>
        <dbReference type="EMBL" id="UOE33059.1"/>
    </source>
</evidence>
<sequence length="398" mass="41869">MTSFPLFRSNRLAVAAGFASFAILSVAGCAKPAAKSMSRDYLVYFGTNVSGEQENSIFLYRLTTANGLLTPVSAHRGGASPTYLTMPAGRRFLYAVSETQTFQGAKGGGVSAFAVDQRTGGLTLLNQQPSTGASPCYISLDRAEKAALVANYVGGNVAMLPLAPNGQLAAPSATDQHQGSGPHKNQTAAHAHCILPDPANTFAFAVDLGTDQVVGYRLGAAKGELTRLPEPAFVAKPGAGPRHLVFHPNGRQAYLINELNSTLTALAYDASAGKFKELQTVSTLPKGFTGENSCADVHVSPDGLFLYASNRGHNSIAAFAIDTNNGTLAPIQHMSTQGKTPRNFALTPSGRLLLVANQNSNNVVTFRVDGQNGLLAPTGQTIEVPSPMFVQIVEDFTR</sequence>
<dbReference type="Pfam" id="PF10282">
    <property type="entry name" value="Lactonase"/>
    <property type="match status" value="1"/>
</dbReference>
<organism evidence="4 5">
    <name type="scientific">Hymenobacter monticola</name>
    <dbReference type="NCBI Taxonomy" id="1705399"/>
    <lineage>
        <taxon>Bacteria</taxon>
        <taxon>Pseudomonadati</taxon>
        <taxon>Bacteroidota</taxon>
        <taxon>Cytophagia</taxon>
        <taxon>Cytophagales</taxon>
        <taxon>Hymenobacteraceae</taxon>
        <taxon>Hymenobacter</taxon>
    </lineage>
</organism>
<dbReference type="RefSeq" id="WP_243512658.1">
    <property type="nucleotide sequence ID" value="NZ_CP094534.1"/>
</dbReference>
<dbReference type="EMBL" id="CP094534">
    <property type="protein sequence ID" value="UOE33059.1"/>
    <property type="molecule type" value="Genomic_DNA"/>
</dbReference>
<gene>
    <name evidence="4" type="ORF">MTP16_18260</name>
</gene>
<accession>A0ABY4B2N2</accession>
<dbReference type="InterPro" id="IPR050282">
    <property type="entry name" value="Cycloisomerase_2"/>
</dbReference>
<keyword evidence="2" id="KW-0313">Glucose metabolism</keyword>
<feature type="chain" id="PRO_5047075680" evidence="3">
    <location>
        <begin position="28"/>
        <end position="398"/>
    </location>
</feature>
<dbReference type="InterPro" id="IPR019405">
    <property type="entry name" value="Lactonase_7-beta_prop"/>
</dbReference>